<feature type="transmembrane region" description="Helical" evidence="13">
    <location>
        <begin position="320"/>
        <end position="346"/>
    </location>
</feature>
<evidence type="ECO:0000256" key="5">
    <source>
        <dbReference type="ARBA" id="ARBA00022448"/>
    </source>
</evidence>
<feature type="transmembrane region" description="Helical" evidence="13">
    <location>
        <begin position="391"/>
        <end position="411"/>
    </location>
</feature>
<keyword evidence="6" id="KW-0050">Antiport</keyword>
<gene>
    <name evidence="14" type="ORF">H8Z83_09470</name>
</gene>
<evidence type="ECO:0000313" key="15">
    <source>
        <dbReference type="Proteomes" id="UP000620327"/>
    </source>
</evidence>
<evidence type="ECO:0000256" key="13">
    <source>
        <dbReference type="SAM" id="Phobius"/>
    </source>
</evidence>
<organism evidence="14 15">
    <name type="scientific">Dysosmobacter segnis</name>
    <dbReference type="NCBI Taxonomy" id="2763042"/>
    <lineage>
        <taxon>Bacteria</taxon>
        <taxon>Bacillati</taxon>
        <taxon>Bacillota</taxon>
        <taxon>Clostridia</taxon>
        <taxon>Eubacteriales</taxon>
        <taxon>Oscillospiraceae</taxon>
        <taxon>Dysosmobacter</taxon>
    </lineage>
</organism>
<protein>
    <recommendedName>
        <fullName evidence="4">Probable multidrug resistance protein NorM</fullName>
    </recommendedName>
    <alternativeName>
        <fullName evidence="12">Multidrug-efflux transporter</fullName>
    </alternativeName>
</protein>
<dbReference type="PIRSF" id="PIRSF006603">
    <property type="entry name" value="DinF"/>
    <property type="match status" value="1"/>
</dbReference>
<feature type="transmembrane region" description="Helical" evidence="13">
    <location>
        <begin position="195"/>
        <end position="218"/>
    </location>
</feature>
<feature type="transmembrane region" description="Helical" evidence="13">
    <location>
        <begin position="54"/>
        <end position="79"/>
    </location>
</feature>
<dbReference type="NCBIfam" id="TIGR00797">
    <property type="entry name" value="matE"/>
    <property type="match status" value="1"/>
</dbReference>
<feature type="transmembrane region" description="Helical" evidence="13">
    <location>
        <begin position="165"/>
        <end position="189"/>
    </location>
</feature>
<keyword evidence="7" id="KW-1003">Cell membrane</keyword>
<comment type="function">
    <text evidence="1">Multidrug efflux pump.</text>
</comment>
<feature type="transmembrane region" description="Helical" evidence="13">
    <location>
        <begin position="12"/>
        <end position="34"/>
    </location>
</feature>
<evidence type="ECO:0000256" key="2">
    <source>
        <dbReference type="ARBA" id="ARBA00004651"/>
    </source>
</evidence>
<evidence type="ECO:0000256" key="9">
    <source>
        <dbReference type="ARBA" id="ARBA00022989"/>
    </source>
</evidence>
<evidence type="ECO:0000256" key="6">
    <source>
        <dbReference type="ARBA" id="ARBA00022449"/>
    </source>
</evidence>
<dbReference type="CDD" id="cd13138">
    <property type="entry name" value="MATE_yoeA_like"/>
    <property type="match status" value="1"/>
</dbReference>
<evidence type="ECO:0000256" key="12">
    <source>
        <dbReference type="ARBA" id="ARBA00031636"/>
    </source>
</evidence>
<feature type="transmembrane region" description="Helical" evidence="13">
    <location>
        <begin position="136"/>
        <end position="153"/>
    </location>
</feature>
<sequence length="456" mass="49181">MLKQTGYPREAPLLPAILRFSIPLMLTGILQLAYNTADSIIVGRYAGHASLAAVGSTTSIIFLIITLFNGVSIGANYMAARDFGAQDDKGLFRTVHCAALLSVILGLLACVCGLLLSTPLLRWADAPEDVLPLSVLYLRIYFLGVPALVVYNFGSALLRAVGDTFYPLLFMIVSGALNVALNLLLVVVIPLDVAGVAIATSVSQLLSAVLVTVRLCTFRGPCRLELRKIRLYPDRTGQMLRLGFSAGLQGVLFSASNVMIQSAINSFGSVVMAGSSAASGIENFIHTALNTFYQSAITFTGQSIGASDPRRAVRVFRINLALTTGLGIVLCTLAQIFQAPLLGLYVQSTDPAYDAVIAAGVVRVLALSRFQWVGGLMETACGTLRGLGHSMNPTVTTLIGACLLRVVWRYTVFEAVGTVESMYWSYPVSWLLTFLIHLIYLERDRRRLMVENTAAR</sequence>
<feature type="transmembrane region" description="Helical" evidence="13">
    <location>
        <begin position="423"/>
        <end position="441"/>
    </location>
</feature>
<comment type="similarity">
    <text evidence="3">Belongs to the multi antimicrobial extrusion (MATE) (TC 2.A.66.1) family.</text>
</comment>
<dbReference type="PANTHER" id="PTHR43298">
    <property type="entry name" value="MULTIDRUG RESISTANCE PROTEIN NORM-RELATED"/>
    <property type="match status" value="1"/>
</dbReference>
<evidence type="ECO:0000313" key="14">
    <source>
        <dbReference type="EMBL" id="MBC5770547.1"/>
    </source>
</evidence>
<dbReference type="Pfam" id="PF01554">
    <property type="entry name" value="MatE"/>
    <property type="match status" value="2"/>
</dbReference>
<evidence type="ECO:0000256" key="8">
    <source>
        <dbReference type="ARBA" id="ARBA00022692"/>
    </source>
</evidence>
<dbReference type="RefSeq" id="WP_187014800.1">
    <property type="nucleotide sequence ID" value="NZ_JACOQI010000008.1"/>
</dbReference>
<accession>A0A923MH17</accession>
<dbReference type="EMBL" id="JACOQI010000008">
    <property type="protein sequence ID" value="MBC5770547.1"/>
    <property type="molecule type" value="Genomic_DNA"/>
</dbReference>
<comment type="subcellular location">
    <subcellularLocation>
        <location evidence="2">Cell membrane</location>
        <topology evidence="2">Multi-pass membrane protein</topology>
    </subcellularLocation>
</comment>
<name>A0A923MH17_9FIRM</name>
<evidence type="ECO:0000256" key="1">
    <source>
        <dbReference type="ARBA" id="ARBA00003408"/>
    </source>
</evidence>
<comment type="caution">
    <text evidence="14">The sequence shown here is derived from an EMBL/GenBank/DDBJ whole genome shotgun (WGS) entry which is preliminary data.</text>
</comment>
<evidence type="ECO:0000256" key="7">
    <source>
        <dbReference type="ARBA" id="ARBA00022475"/>
    </source>
</evidence>
<proteinExistence type="inferred from homology"/>
<keyword evidence="10" id="KW-0406">Ion transport</keyword>
<evidence type="ECO:0000256" key="10">
    <source>
        <dbReference type="ARBA" id="ARBA00023065"/>
    </source>
</evidence>
<feature type="transmembrane region" description="Helical" evidence="13">
    <location>
        <begin position="91"/>
        <end position="116"/>
    </location>
</feature>
<evidence type="ECO:0000256" key="4">
    <source>
        <dbReference type="ARBA" id="ARBA00020268"/>
    </source>
</evidence>
<keyword evidence="5" id="KW-0813">Transport</keyword>
<dbReference type="GO" id="GO:0015297">
    <property type="term" value="F:antiporter activity"/>
    <property type="evidence" value="ECO:0007669"/>
    <property type="project" value="UniProtKB-KW"/>
</dbReference>
<dbReference type="AlphaFoldDB" id="A0A923MH17"/>
<dbReference type="GO" id="GO:0006811">
    <property type="term" value="P:monoatomic ion transport"/>
    <property type="evidence" value="ECO:0007669"/>
    <property type="project" value="UniProtKB-KW"/>
</dbReference>
<keyword evidence="8 13" id="KW-0812">Transmembrane</keyword>
<dbReference type="InterPro" id="IPR002528">
    <property type="entry name" value="MATE_fam"/>
</dbReference>
<keyword evidence="9 13" id="KW-1133">Transmembrane helix</keyword>
<keyword evidence="11 13" id="KW-0472">Membrane</keyword>
<dbReference type="InterPro" id="IPR048279">
    <property type="entry name" value="MdtK-like"/>
</dbReference>
<dbReference type="InterPro" id="IPR050222">
    <property type="entry name" value="MATE_MdtK"/>
</dbReference>
<dbReference type="PANTHER" id="PTHR43298:SF2">
    <property type="entry name" value="FMN_FAD EXPORTER YEEO-RELATED"/>
    <property type="match status" value="1"/>
</dbReference>
<keyword evidence="15" id="KW-1185">Reference proteome</keyword>
<reference evidence="14" key="1">
    <citation type="submission" date="2020-08" db="EMBL/GenBank/DDBJ databases">
        <title>Genome public.</title>
        <authorList>
            <person name="Liu C."/>
            <person name="Sun Q."/>
        </authorList>
    </citation>
    <scope>NUCLEOTIDE SEQUENCE</scope>
    <source>
        <strain evidence="14">BX15</strain>
    </source>
</reference>
<evidence type="ECO:0000256" key="11">
    <source>
        <dbReference type="ARBA" id="ARBA00023136"/>
    </source>
</evidence>
<evidence type="ECO:0000256" key="3">
    <source>
        <dbReference type="ARBA" id="ARBA00010199"/>
    </source>
</evidence>
<dbReference type="GO" id="GO:0042910">
    <property type="term" value="F:xenobiotic transmembrane transporter activity"/>
    <property type="evidence" value="ECO:0007669"/>
    <property type="project" value="InterPro"/>
</dbReference>
<feature type="transmembrane region" description="Helical" evidence="13">
    <location>
        <begin position="352"/>
        <end position="370"/>
    </location>
</feature>
<dbReference type="GO" id="GO:0005886">
    <property type="term" value="C:plasma membrane"/>
    <property type="evidence" value="ECO:0007669"/>
    <property type="project" value="UniProtKB-SubCell"/>
</dbReference>
<dbReference type="Proteomes" id="UP000620327">
    <property type="component" value="Unassembled WGS sequence"/>
</dbReference>